<evidence type="ECO:0000256" key="1">
    <source>
        <dbReference type="SAM" id="SignalP"/>
    </source>
</evidence>
<dbReference type="Proteomes" id="UP000838412">
    <property type="component" value="Chromosome 9"/>
</dbReference>
<keyword evidence="1" id="KW-0732">Signal</keyword>
<feature type="chain" id="PRO_5035419197" evidence="1">
    <location>
        <begin position="24"/>
        <end position="162"/>
    </location>
</feature>
<proteinExistence type="predicted"/>
<sequence length="162" mass="18331">MGSRRFLLLLPFHLSTPAHLFSASPLSHLQISRFPEFHAPLLPACLCSRCRLRYPESPPASRSALREARTLPNGARPRIKQLCLLHGKRPHMLLSGCVSECEDFPAGPQRCCQMHNHCSFSTTPEQPHHLTARERTLMAATGGRGRDEPFHRQDGLTYTWEK</sequence>
<reference evidence="2" key="1">
    <citation type="submission" date="2022-01" db="EMBL/GenBank/DDBJ databases">
        <authorList>
            <person name="Braso-Vives M."/>
        </authorList>
    </citation>
    <scope>NUCLEOTIDE SEQUENCE</scope>
</reference>
<evidence type="ECO:0000313" key="3">
    <source>
        <dbReference type="Proteomes" id="UP000838412"/>
    </source>
</evidence>
<name>A0A8K0AFS0_BRALA</name>
<accession>A0A8K0AFS0</accession>
<dbReference type="EMBL" id="OV696694">
    <property type="protein sequence ID" value="CAH1273104.1"/>
    <property type="molecule type" value="Genomic_DNA"/>
</dbReference>
<dbReference type="AlphaFoldDB" id="A0A8K0AFS0"/>
<organism evidence="2 3">
    <name type="scientific">Branchiostoma lanceolatum</name>
    <name type="common">Common lancelet</name>
    <name type="synonym">Amphioxus lanceolatum</name>
    <dbReference type="NCBI Taxonomy" id="7740"/>
    <lineage>
        <taxon>Eukaryota</taxon>
        <taxon>Metazoa</taxon>
        <taxon>Chordata</taxon>
        <taxon>Cephalochordata</taxon>
        <taxon>Leptocardii</taxon>
        <taxon>Amphioxiformes</taxon>
        <taxon>Branchiostomatidae</taxon>
        <taxon>Branchiostoma</taxon>
    </lineage>
</organism>
<keyword evidence="3" id="KW-1185">Reference proteome</keyword>
<feature type="signal peptide" evidence="1">
    <location>
        <begin position="1"/>
        <end position="23"/>
    </location>
</feature>
<evidence type="ECO:0000313" key="2">
    <source>
        <dbReference type="EMBL" id="CAH1273104.1"/>
    </source>
</evidence>
<protein>
    <submittedName>
        <fullName evidence="2">Hypp5046 protein</fullName>
    </submittedName>
</protein>
<gene>
    <name evidence="2" type="primary">Hypp5046</name>
    <name evidence="2" type="ORF">BLAG_LOCUS24538</name>
</gene>